<protein>
    <submittedName>
        <fullName evidence="1">Uncharacterized protein</fullName>
    </submittedName>
</protein>
<organism evidence="1 2">
    <name type="scientific">Brucella pituitosa</name>
    <dbReference type="NCBI Taxonomy" id="571256"/>
    <lineage>
        <taxon>Bacteria</taxon>
        <taxon>Pseudomonadati</taxon>
        <taxon>Pseudomonadota</taxon>
        <taxon>Alphaproteobacteria</taxon>
        <taxon>Hyphomicrobiales</taxon>
        <taxon>Brucellaceae</taxon>
        <taxon>Brucella/Ochrobactrum group</taxon>
        <taxon>Brucella</taxon>
    </lineage>
</organism>
<dbReference type="Proteomes" id="UP000718278">
    <property type="component" value="Unassembled WGS sequence"/>
</dbReference>
<name>A0ABS3K301_9HYPH</name>
<comment type="caution">
    <text evidence="1">The sequence shown here is derived from an EMBL/GenBank/DDBJ whole genome shotgun (WGS) entry which is preliminary data.</text>
</comment>
<proteinExistence type="predicted"/>
<keyword evidence="2" id="KW-1185">Reference proteome</keyword>
<sequence length="56" mass="6053">MTRLCCESCLAVATIALLPEHRVGKFDIGERDVGCGQVMGSAEIELDDIAMLLMAR</sequence>
<reference evidence="1 2" key="1">
    <citation type="submission" date="2020-10" db="EMBL/GenBank/DDBJ databases">
        <title>Genomic characterization of underground lake bacteria from Wind Cave National Park: Insight into the archetypical LuxI/LuxR and identification of LuxR solos.</title>
        <authorList>
            <person name="Wengert P.C."/>
            <person name="Savka M.A."/>
        </authorList>
    </citation>
    <scope>NUCLEOTIDE SEQUENCE [LARGE SCALE GENOMIC DNA]</scope>
    <source>
        <strain evidence="1 2">SD316</strain>
    </source>
</reference>
<dbReference type="EMBL" id="JADIJS010000003">
    <property type="protein sequence ID" value="MBO1041288.1"/>
    <property type="molecule type" value="Genomic_DNA"/>
</dbReference>
<gene>
    <name evidence="1" type="ORF">IPV26_16580</name>
</gene>
<accession>A0ABS3K301</accession>
<evidence type="ECO:0000313" key="1">
    <source>
        <dbReference type="EMBL" id="MBO1041288.1"/>
    </source>
</evidence>
<evidence type="ECO:0000313" key="2">
    <source>
        <dbReference type="Proteomes" id="UP000718278"/>
    </source>
</evidence>